<dbReference type="PROSITE" id="PS51123">
    <property type="entry name" value="OMPA_2"/>
    <property type="match status" value="1"/>
</dbReference>
<sequence>MDPKVKVDLVGLNRFGGTNVVVQLRYTNGGSEDFTAGRAVQDIAVPQDSGSGNDQASGIGIIDAAARRVLLPYRGGGTCLCSSDNWKTDRSVLSPGESATFFGVVPAPSGGAKTTTVITPDSAPLPNVPISDQAPTAPPGQPIPALTPGLQPVSHVITSSTEAVDDSDEIQDDGKNLRVNLRADVLFALNKADLSGKAQAVLKETAKRIDESPAAKVQVEGHTDNSGNDAINEPLSQHRADNVAKALQGLVTRSGVGFEAKGYGSTKPQYKNDSEEGRRRNRRVTVIFARPKPPAQTPAPGTGAKAAAPVSLTVDGQPFAAQVTGVKPIGNGLGVLGYRLTNNGTTEASVSDLQYGDGWMNIVQFFANNVGVIDTSGKRRYQAATYPTDVPGNNEVACLCSPVAGTWAGEDRVPPQGGLDFWAVVQLPVNLSSFGVQLGKFPRIEGVSAG</sequence>
<comment type="subcellular location">
    <subcellularLocation>
        <location evidence="1">Cell outer membrane</location>
    </subcellularLocation>
</comment>
<evidence type="ECO:0000256" key="5">
    <source>
        <dbReference type="SAM" id="MobiDB-lite"/>
    </source>
</evidence>
<evidence type="ECO:0000256" key="3">
    <source>
        <dbReference type="ARBA" id="ARBA00023237"/>
    </source>
</evidence>
<dbReference type="PANTHER" id="PTHR30329:SF21">
    <property type="entry name" value="LIPOPROTEIN YIAD-RELATED"/>
    <property type="match status" value="1"/>
</dbReference>
<dbReference type="CDD" id="cd07185">
    <property type="entry name" value="OmpA_C-like"/>
    <property type="match status" value="1"/>
</dbReference>
<keyword evidence="3" id="KW-0998">Cell outer membrane</keyword>
<name>A0A4R5B3S9_9ACTN</name>
<reference evidence="7 8" key="1">
    <citation type="submission" date="2019-03" db="EMBL/GenBank/DDBJ databases">
        <title>Draft genome sequences of novel Actinobacteria.</title>
        <authorList>
            <person name="Sahin N."/>
            <person name="Ay H."/>
            <person name="Saygin H."/>
        </authorList>
    </citation>
    <scope>NUCLEOTIDE SEQUENCE [LARGE SCALE GENOMIC DNA]</scope>
    <source>
        <strain evidence="7 8">DSM 45941</strain>
    </source>
</reference>
<protein>
    <submittedName>
        <fullName evidence="7">OmpA family protein</fullName>
    </submittedName>
</protein>
<dbReference type="AlphaFoldDB" id="A0A4R5B3S9"/>
<dbReference type="Pfam" id="PF00691">
    <property type="entry name" value="OmpA"/>
    <property type="match status" value="1"/>
</dbReference>
<dbReference type="InterPro" id="IPR006664">
    <property type="entry name" value="OMP_bac"/>
</dbReference>
<dbReference type="GO" id="GO:0009279">
    <property type="term" value="C:cell outer membrane"/>
    <property type="evidence" value="ECO:0007669"/>
    <property type="project" value="UniProtKB-SubCell"/>
</dbReference>
<dbReference type="PANTHER" id="PTHR30329">
    <property type="entry name" value="STATOR ELEMENT OF FLAGELLAR MOTOR COMPLEX"/>
    <property type="match status" value="1"/>
</dbReference>
<evidence type="ECO:0000259" key="6">
    <source>
        <dbReference type="PROSITE" id="PS51123"/>
    </source>
</evidence>
<feature type="region of interest" description="Disordered" evidence="5">
    <location>
        <begin position="212"/>
        <end position="233"/>
    </location>
</feature>
<dbReference type="Gene3D" id="3.30.1330.60">
    <property type="entry name" value="OmpA-like domain"/>
    <property type="match status" value="1"/>
</dbReference>
<evidence type="ECO:0000313" key="8">
    <source>
        <dbReference type="Proteomes" id="UP000295578"/>
    </source>
</evidence>
<dbReference type="InterPro" id="IPR036737">
    <property type="entry name" value="OmpA-like_sf"/>
</dbReference>
<organism evidence="7 8">
    <name type="scientific">Actinomadura darangshiensis</name>
    <dbReference type="NCBI Taxonomy" id="705336"/>
    <lineage>
        <taxon>Bacteria</taxon>
        <taxon>Bacillati</taxon>
        <taxon>Actinomycetota</taxon>
        <taxon>Actinomycetes</taxon>
        <taxon>Streptosporangiales</taxon>
        <taxon>Thermomonosporaceae</taxon>
        <taxon>Actinomadura</taxon>
    </lineage>
</organism>
<proteinExistence type="predicted"/>
<dbReference type="EMBL" id="SMKY01000108">
    <property type="protein sequence ID" value="TDD79613.1"/>
    <property type="molecule type" value="Genomic_DNA"/>
</dbReference>
<accession>A0A4R5B3S9</accession>
<evidence type="ECO:0000256" key="4">
    <source>
        <dbReference type="PROSITE-ProRule" id="PRU00473"/>
    </source>
</evidence>
<gene>
    <name evidence="7" type="ORF">E1293_22905</name>
</gene>
<feature type="region of interest" description="Disordered" evidence="5">
    <location>
        <begin position="261"/>
        <end position="281"/>
    </location>
</feature>
<evidence type="ECO:0000313" key="7">
    <source>
        <dbReference type="EMBL" id="TDD79613.1"/>
    </source>
</evidence>
<dbReference type="OrthoDB" id="9782229at2"/>
<comment type="caution">
    <text evidence="7">The sequence shown here is derived from an EMBL/GenBank/DDBJ whole genome shotgun (WGS) entry which is preliminary data.</text>
</comment>
<evidence type="ECO:0000256" key="2">
    <source>
        <dbReference type="ARBA" id="ARBA00023136"/>
    </source>
</evidence>
<dbReference type="PRINTS" id="PR01021">
    <property type="entry name" value="OMPADOMAIN"/>
</dbReference>
<feature type="compositionally biased region" description="Basic and acidic residues" evidence="5">
    <location>
        <begin position="212"/>
        <end position="223"/>
    </location>
</feature>
<keyword evidence="8" id="KW-1185">Reference proteome</keyword>
<feature type="domain" description="OmpA-like" evidence="6">
    <location>
        <begin position="174"/>
        <end position="292"/>
    </location>
</feature>
<dbReference type="InterPro" id="IPR006665">
    <property type="entry name" value="OmpA-like"/>
</dbReference>
<keyword evidence="2 4" id="KW-0472">Membrane</keyword>
<dbReference type="SUPFAM" id="SSF103088">
    <property type="entry name" value="OmpA-like"/>
    <property type="match status" value="1"/>
</dbReference>
<dbReference type="InterPro" id="IPR050330">
    <property type="entry name" value="Bact_OuterMem_StrucFunc"/>
</dbReference>
<evidence type="ECO:0000256" key="1">
    <source>
        <dbReference type="ARBA" id="ARBA00004442"/>
    </source>
</evidence>
<dbReference type="Proteomes" id="UP000295578">
    <property type="component" value="Unassembled WGS sequence"/>
</dbReference>